<name>A0A0P9VIQ8_PSEA0</name>
<proteinExistence type="predicted"/>
<accession>A0A0P9VIQ8</accession>
<evidence type="ECO:0000313" key="2">
    <source>
        <dbReference type="Proteomes" id="UP000050420"/>
    </source>
</evidence>
<reference evidence="1 2" key="1">
    <citation type="submission" date="2015-09" db="EMBL/GenBank/DDBJ databases">
        <title>Genome announcement of multiple Pseudomonas syringae strains.</title>
        <authorList>
            <person name="Thakur S."/>
            <person name="Wang P.W."/>
            <person name="Gong Y."/>
            <person name="Weir B.S."/>
            <person name="Guttman D.S."/>
        </authorList>
    </citation>
    <scope>NUCLEOTIDE SEQUENCE [LARGE SCALE GENOMIC DNA]</scope>
    <source>
        <strain evidence="1 2">ICMP4331</strain>
    </source>
</reference>
<dbReference type="Proteomes" id="UP000050420">
    <property type="component" value="Unassembled WGS sequence"/>
</dbReference>
<comment type="caution">
    <text evidence="1">The sequence shown here is derived from an EMBL/GenBank/DDBJ whole genome shotgun (WGS) entry which is preliminary data.</text>
</comment>
<gene>
    <name evidence="1" type="ORF">ALO63_02932</name>
</gene>
<organism evidence="1 2">
    <name type="scientific">Pseudomonas amygdali pv. mori</name>
    <dbReference type="NCBI Taxonomy" id="34065"/>
    <lineage>
        <taxon>Bacteria</taxon>
        <taxon>Pseudomonadati</taxon>
        <taxon>Pseudomonadota</taxon>
        <taxon>Gammaproteobacteria</taxon>
        <taxon>Pseudomonadales</taxon>
        <taxon>Pseudomonadaceae</taxon>
        <taxon>Pseudomonas</taxon>
        <taxon>Pseudomonas amygdali</taxon>
    </lineage>
</organism>
<sequence length="199" mass="22104">MDTRMTNANTYYDLTQSVVINLQQTLCDHFIERDRYAAKLSRQQTDIDLLEKGSDELREAAAATLSRQKLKIAATVRAVEVTNNTLNIIAGSVLQVARQAIETRYGAKVGDCTQLGRLVSGAHARDIIWQGRNQAMHYEDVDGGWSPLFLTLNQHHAGVFTPGNTSRAMAIIEVLGWLRFGQYEADMMDLGVYVPGSES</sequence>
<dbReference type="EMBL" id="LJQU01000040">
    <property type="protein sequence ID" value="KPY04241.1"/>
    <property type="molecule type" value="Genomic_DNA"/>
</dbReference>
<dbReference type="AlphaFoldDB" id="A0A0P9VIQ8"/>
<protein>
    <submittedName>
        <fullName evidence="1">Uncharacterized protein</fullName>
    </submittedName>
</protein>
<evidence type="ECO:0000313" key="1">
    <source>
        <dbReference type="EMBL" id="KPY04241.1"/>
    </source>
</evidence>
<dbReference type="PATRIC" id="fig|34065.5.peg.4171"/>